<proteinExistence type="predicted"/>
<dbReference type="EMBL" id="QEAN01000580">
    <property type="protein sequence ID" value="TPX32171.1"/>
    <property type="molecule type" value="Genomic_DNA"/>
</dbReference>
<protein>
    <submittedName>
        <fullName evidence="1">Uncharacterized protein</fullName>
    </submittedName>
</protein>
<evidence type="ECO:0000313" key="2">
    <source>
        <dbReference type="Proteomes" id="UP000317494"/>
    </source>
</evidence>
<comment type="caution">
    <text evidence="1">The sequence shown here is derived from an EMBL/GenBank/DDBJ whole genome shotgun (WGS) entry which is preliminary data.</text>
</comment>
<sequence length="90" mass="10278">MWSLAKGANDADGRIIAAATFVTEWKFVFKMHRSYKLLILGGHHPSVSHDPTLEPHYSNGDIKELKRKMTRRAASAACVRPSRRRHTYDD</sequence>
<keyword evidence="2" id="KW-1185">Reference proteome</keyword>
<name>A0A507BYH4_9FUNG</name>
<reference evidence="1 2" key="1">
    <citation type="journal article" date="2019" name="Sci. Rep.">
        <title>Comparative genomics of chytrid fungi reveal insights into the obligate biotrophic and pathogenic lifestyle of Synchytrium endobioticum.</title>
        <authorList>
            <person name="van de Vossenberg B.T.L.H."/>
            <person name="Warris S."/>
            <person name="Nguyen H.D.T."/>
            <person name="van Gent-Pelzer M.P.E."/>
            <person name="Joly D.L."/>
            <person name="van de Geest H.C."/>
            <person name="Bonants P.J.M."/>
            <person name="Smith D.S."/>
            <person name="Levesque C.A."/>
            <person name="van der Lee T.A.J."/>
        </authorList>
    </citation>
    <scope>NUCLEOTIDE SEQUENCE [LARGE SCALE GENOMIC DNA]</scope>
    <source>
        <strain evidence="1 2">MB42</strain>
    </source>
</reference>
<dbReference type="VEuPathDB" id="FungiDB:SeMB42_g07644"/>
<organism evidence="1 2">
    <name type="scientific">Synchytrium endobioticum</name>
    <dbReference type="NCBI Taxonomy" id="286115"/>
    <lineage>
        <taxon>Eukaryota</taxon>
        <taxon>Fungi</taxon>
        <taxon>Fungi incertae sedis</taxon>
        <taxon>Chytridiomycota</taxon>
        <taxon>Chytridiomycota incertae sedis</taxon>
        <taxon>Chytridiomycetes</taxon>
        <taxon>Synchytriales</taxon>
        <taxon>Synchytriaceae</taxon>
        <taxon>Synchytrium</taxon>
    </lineage>
</organism>
<accession>A0A507BYH4</accession>
<dbReference type="Proteomes" id="UP000317494">
    <property type="component" value="Unassembled WGS sequence"/>
</dbReference>
<evidence type="ECO:0000313" key="1">
    <source>
        <dbReference type="EMBL" id="TPX32171.1"/>
    </source>
</evidence>
<gene>
    <name evidence="1" type="ORF">SeMB42_g07644</name>
</gene>
<dbReference type="AlphaFoldDB" id="A0A507BYH4"/>